<sequence>MKIKALQNTAFFAVMMITVFSFSGCQRIKDTYGKLTDKAAPGGPGQDAPVFAVNTMDAVQGQISDYLALSGDLVAASTVDAYSEAAGKVSRIMVSIGSYVNKDAPIAEVDPSRPGMQYEVNVVKAPVSGTIVALPAQLGMTVSQAVPLARIASGVGLEIRLYVAERFISRVSLRQSCEISLDAYPGEVFHGRITEISPVVDPSSRTMEVRIGVDSASKLKAGMFAKVRIITEHKNNIVKIPSSALIQRFGEDYVFVAETDPDNAEGFVAVKKIVAPGILIDGVLEIQQGLKPNDAVIVRGQSLLNDGAKVNVVDRIAPLSAN</sequence>
<dbReference type="InterPro" id="IPR058637">
    <property type="entry name" value="YknX-like_C"/>
</dbReference>
<evidence type="ECO:0000259" key="2">
    <source>
        <dbReference type="Pfam" id="PF25954"/>
    </source>
</evidence>
<dbReference type="NCBIfam" id="TIGR01730">
    <property type="entry name" value="RND_mfp"/>
    <property type="match status" value="1"/>
</dbReference>
<dbReference type="PANTHER" id="PTHR30469:SF15">
    <property type="entry name" value="HLYD FAMILY OF SECRETION PROTEINS"/>
    <property type="match status" value="1"/>
</dbReference>
<evidence type="ECO:0000313" key="4">
    <source>
        <dbReference type="EMBL" id="AEF82441.1"/>
    </source>
</evidence>
<dbReference type="Pfam" id="PF25954">
    <property type="entry name" value="Beta-barrel_RND_2"/>
    <property type="match status" value="1"/>
</dbReference>
<evidence type="ECO:0000259" key="3">
    <source>
        <dbReference type="Pfam" id="PF25989"/>
    </source>
</evidence>
<dbReference type="FunCoup" id="F5YC03">
    <property type="interactions" value="39"/>
</dbReference>
<feature type="domain" description="CusB-like beta-barrel" evidence="2">
    <location>
        <begin position="161"/>
        <end position="231"/>
    </location>
</feature>
<organism evidence="4 5">
    <name type="scientific">Leadbettera azotonutricia (strain ATCC BAA-888 / DSM 13862 / ZAS-9)</name>
    <name type="common">Treponema azotonutricium</name>
    <dbReference type="NCBI Taxonomy" id="545695"/>
    <lineage>
        <taxon>Bacteria</taxon>
        <taxon>Pseudomonadati</taxon>
        <taxon>Spirochaetota</taxon>
        <taxon>Spirochaetia</taxon>
        <taxon>Spirochaetales</taxon>
        <taxon>Breznakiellaceae</taxon>
        <taxon>Leadbettera</taxon>
    </lineage>
</organism>
<dbReference type="KEGG" id="taz:TREAZ_1801"/>
<evidence type="ECO:0000313" key="5">
    <source>
        <dbReference type="Proteomes" id="UP000009222"/>
    </source>
</evidence>
<dbReference type="eggNOG" id="COG0845">
    <property type="taxonomic scope" value="Bacteria"/>
</dbReference>
<dbReference type="InterPro" id="IPR011053">
    <property type="entry name" value="Single_hybrid_motif"/>
</dbReference>
<dbReference type="EMBL" id="CP001841">
    <property type="protein sequence ID" value="AEF82441.1"/>
    <property type="molecule type" value="Genomic_DNA"/>
</dbReference>
<dbReference type="GO" id="GO:1990281">
    <property type="term" value="C:efflux pump complex"/>
    <property type="evidence" value="ECO:0007669"/>
    <property type="project" value="TreeGrafter"/>
</dbReference>
<proteinExistence type="inferred from homology"/>
<evidence type="ECO:0000256" key="1">
    <source>
        <dbReference type="ARBA" id="ARBA00009477"/>
    </source>
</evidence>
<reference evidence="5" key="1">
    <citation type="submission" date="2009-12" db="EMBL/GenBank/DDBJ databases">
        <title>Complete sequence of Treponema azotonutricium strain ZAS-9.</title>
        <authorList>
            <person name="Tetu S.G."/>
            <person name="Matson E."/>
            <person name="Ren Q."/>
            <person name="Seshadri R."/>
            <person name="Elbourne L."/>
            <person name="Hassan K.A."/>
            <person name="Durkin A."/>
            <person name="Radune D."/>
            <person name="Mohamoud Y."/>
            <person name="Shay R."/>
            <person name="Jin S."/>
            <person name="Zhang X."/>
            <person name="Lucey K."/>
            <person name="Ballor N.R."/>
            <person name="Ottesen E."/>
            <person name="Rosenthal R."/>
            <person name="Allen A."/>
            <person name="Leadbetter J.R."/>
            <person name="Paulsen I.T."/>
        </authorList>
    </citation>
    <scope>NUCLEOTIDE SEQUENCE [LARGE SCALE GENOMIC DNA]</scope>
    <source>
        <strain evidence="5">ATCC BAA-888 / DSM 13862 / ZAS-9</strain>
    </source>
</reference>
<dbReference type="AlphaFoldDB" id="F5YC03"/>
<comment type="similarity">
    <text evidence="1">Belongs to the membrane fusion protein (MFP) (TC 8.A.1) family.</text>
</comment>
<dbReference type="PANTHER" id="PTHR30469">
    <property type="entry name" value="MULTIDRUG RESISTANCE PROTEIN MDTA"/>
    <property type="match status" value="1"/>
</dbReference>
<dbReference type="Gene3D" id="2.40.30.170">
    <property type="match status" value="1"/>
</dbReference>
<dbReference type="Pfam" id="PF25989">
    <property type="entry name" value="YknX_C"/>
    <property type="match status" value="1"/>
</dbReference>
<dbReference type="Gene3D" id="2.40.50.100">
    <property type="match status" value="1"/>
</dbReference>
<dbReference type="RefSeq" id="WP_015710229.1">
    <property type="nucleotide sequence ID" value="NC_015577.1"/>
</dbReference>
<keyword evidence="5" id="KW-1185">Reference proteome</keyword>
<dbReference type="Gene3D" id="2.40.420.20">
    <property type="match status" value="1"/>
</dbReference>
<dbReference type="InParanoid" id="F5YC03"/>
<dbReference type="FunFam" id="2.40.30.170:FF:000010">
    <property type="entry name" value="Efflux RND transporter periplasmic adaptor subunit"/>
    <property type="match status" value="1"/>
</dbReference>
<dbReference type="GO" id="GO:0015562">
    <property type="term" value="F:efflux transmembrane transporter activity"/>
    <property type="evidence" value="ECO:0007669"/>
    <property type="project" value="TreeGrafter"/>
</dbReference>
<dbReference type="HOGENOM" id="CLU_018816_1_2_12"/>
<gene>
    <name evidence="4" type="ordered locus">TREAZ_1801</name>
</gene>
<reference evidence="4 5" key="2">
    <citation type="journal article" date="2011" name="ISME J.">
        <title>RNA-seq reveals cooperative metabolic interactions between two termite-gut spirochete species in co-culture.</title>
        <authorList>
            <person name="Rosenthal A.Z."/>
            <person name="Matson E.G."/>
            <person name="Eldar A."/>
            <person name="Leadbetter J.R."/>
        </authorList>
    </citation>
    <scope>NUCLEOTIDE SEQUENCE [LARGE SCALE GENOMIC DNA]</scope>
    <source>
        <strain evidence="5">ATCC BAA-888 / DSM 13862 / ZAS-9</strain>
    </source>
</reference>
<dbReference type="PROSITE" id="PS51257">
    <property type="entry name" value="PROKAR_LIPOPROTEIN"/>
    <property type="match status" value="1"/>
</dbReference>
<accession>F5YC03</accession>
<dbReference type="Proteomes" id="UP000009222">
    <property type="component" value="Chromosome"/>
</dbReference>
<dbReference type="InterPro" id="IPR006143">
    <property type="entry name" value="RND_pump_MFP"/>
</dbReference>
<protein>
    <submittedName>
        <fullName evidence="4">Membrane fusion protein</fullName>
    </submittedName>
</protein>
<dbReference type="SUPFAM" id="SSF51230">
    <property type="entry name" value="Single hybrid motif"/>
    <property type="match status" value="1"/>
</dbReference>
<name>F5YC03_LEAAZ</name>
<feature type="domain" description="YknX-like C-terminal permuted SH3-like" evidence="3">
    <location>
        <begin position="238"/>
        <end position="312"/>
    </location>
</feature>
<dbReference type="InterPro" id="IPR058792">
    <property type="entry name" value="Beta-barrel_RND_2"/>
</dbReference>
<dbReference type="STRING" id="545695.TREAZ_1801"/>